<dbReference type="GO" id="GO:0016491">
    <property type="term" value="F:oxidoreductase activity"/>
    <property type="evidence" value="ECO:0007669"/>
    <property type="project" value="UniProtKB-KW"/>
</dbReference>
<name>A0A381RER3_9ZZZZ</name>
<dbReference type="GO" id="GO:0005737">
    <property type="term" value="C:cytoplasm"/>
    <property type="evidence" value="ECO:0007669"/>
    <property type="project" value="TreeGrafter"/>
</dbReference>
<evidence type="ECO:0000256" key="1">
    <source>
        <dbReference type="ARBA" id="ARBA00023002"/>
    </source>
</evidence>
<dbReference type="InterPro" id="IPR036188">
    <property type="entry name" value="FAD/NAD-bd_sf"/>
</dbReference>
<dbReference type="PANTHER" id="PTHR13847">
    <property type="entry name" value="SARCOSINE DEHYDROGENASE-RELATED"/>
    <property type="match status" value="1"/>
</dbReference>
<feature type="domain" description="FAD dependent oxidoreductase" evidence="2">
    <location>
        <begin position="2"/>
        <end position="400"/>
    </location>
</feature>
<protein>
    <recommendedName>
        <fullName evidence="2">FAD dependent oxidoreductase domain-containing protein</fullName>
    </recommendedName>
</protein>
<dbReference type="Pfam" id="PF01266">
    <property type="entry name" value="DAO"/>
    <property type="match status" value="1"/>
</dbReference>
<dbReference type="InterPro" id="IPR006076">
    <property type="entry name" value="FAD-dep_OxRdtase"/>
</dbReference>
<proteinExistence type="predicted"/>
<dbReference type="PANTHER" id="PTHR13847:SF289">
    <property type="entry name" value="GLYCINE OXIDASE"/>
    <property type="match status" value="1"/>
</dbReference>
<dbReference type="Gene3D" id="3.30.9.10">
    <property type="entry name" value="D-Amino Acid Oxidase, subunit A, domain 2"/>
    <property type="match status" value="1"/>
</dbReference>
<gene>
    <name evidence="3" type="ORF">METZ01_LOCUS42855</name>
</gene>
<reference evidence="3" key="1">
    <citation type="submission" date="2018-05" db="EMBL/GenBank/DDBJ databases">
        <authorList>
            <person name="Lanie J.A."/>
            <person name="Ng W.-L."/>
            <person name="Kazmierczak K.M."/>
            <person name="Andrzejewski T.M."/>
            <person name="Davidsen T.M."/>
            <person name="Wayne K.J."/>
            <person name="Tettelin H."/>
            <person name="Glass J.I."/>
            <person name="Rusch D."/>
            <person name="Podicherti R."/>
            <person name="Tsui H.-C.T."/>
            <person name="Winkler M.E."/>
        </authorList>
    </citation>
    <scope>NUCLEOTIDE SEQUENCE</scope>
</reference>
<keyword evidence="1" id="KW-0560">Oxidoreductase</keyword>
<sequence>MDTLIIGGGLMGITTAYQLLKKGESVTILECREGVALETSYANGGMLTPSMSEPWNSPGVYKYLAASVFNPVSTMKLRLRAVPSLFFWGIKFLKYSSEAHFRSTCRDNFFLASYSLQETQKISENLDLKYFRGANGTLSVFRNHEDFSIKESVCQHLANLGMKYDILTPNEIISMVPALNDIKSGIYNGILYQEDQHGDAHLFCKQLLDEYINAGGHIEYDVNVSSLRTKSNRIIGVDTANGFRVANRVVVTAGTRSPALLKSVGIHLGVKPVKGYSVTVDVTGIKDIPILPVLDDSMHAGITPLGHHLRMVGTAEFAGFDTSINNVRTGNLYTMFESMLPSIAAQVERKASKPWAGLRPMSYDGKPFIGSCDVEGLYINCGHGALGWTMAMGSASLLSDIVCGNRPKINDLPFSLNRKKRRVSSF</sequence>
<organism evidence="3">
    <name type="scientific">marine metagenome</name>
    <dbReference type="NCBI Taxonomy" id="408172"/>
    <lineage>
        <taxon>unclassified sequences</taxon>
        <taxon>metagenomes</taxon>
        <taxon>ecological metagenomes</taxon>
    </lineage>
</organism>
<dbReference type="SUPFAM" id="SSF54373">
    <property type="entry name" value="FAD-linked reductases, C-terminal domain"/>
    <property type="match status" value="1"/>
</dbReference>
<accession>A0A381RER3</accession>
<dbReference type="Gene3D" id="3.50.50.60">
    <property type="entry name" value="FAD/NAD(P)-binding domain"/>
    <property type="match status" value="2"/>
</dbReference>
<dbReference type="EMBL" id="UINC01001857">
    <property type="protein sequence ID" value="SUZ90001.1"/>
    <property type="molecule type" value="Genomic_DNA"/>
</dbReference>
<dbReference type="SUPFAM" id="SSF51905">
    <property type="entry name" value="FAD/NAD(P)-binding domain"/>
    <property type="match status" value="1"/>
</dbReference>
<evidence type="ECO:0000259" key="2">
    <source>
        <dbReference type="Pfam" id="PF01266"/>
    </source>
</evidence>
<evidence type="ECO:0000313" key="3">
    <source>
        <dbReference type="EMBL" id="SUZ90001.1"/>
    </source>
</evidence>
<dbReference type="AlphaFoldDB" id="A0A381RER3"/>